<dbReference type="SUPFAM" id="SSF53335">
    <property type="entry name" value="S-adenosyl-L-methionine-dependent methyltransferases"/>
    <property type="match status" value="1"/>
</dbReference>
<keyword evidence="5" id="KW-1185">Reference proteome</keyword>
<dbReference type="PANTHER" id="PTHR18895:SF74">
    <property type="entry name" value="MTRF1L RELEASE FACTOR GLUTAMINE METHYLTRANSFERASE"/>
    <property type="match status" value="1"/>
</dbReference>
<keyword evidence="3" id="KW-0949">S-adenosyl-L-methionine</keyword>
<dbReference type="InterPro" id="IPR029063">
    <property type="entry name" value="SAM-dependent_MTases_sf"/>
</dbReference>
<evidence type="ECO:0000256" key="2">
    <source>
        <dbReference type="ARBA" id="ARBA00022679"/>
    </source>
</evidence>
<dbReference type="NCBIfam" id="TIGR00536">
    <property type="entry name" value="hemK_fam"/>
    <property type="match status" value="1"/>
</dbReference>
<sequence>MPRLLPSLFWRARRISPGAALLLPVCRDLPSALNELRWIQEHVKATTKGDGQASRQQKQRVLALCQRRGRNEPLQYVLGTQPFGSLDLLCRKGVLIPRPEPEAYSLHLADLLARESRQAAPDQTEHQLTILDACTGTGCIALLLYAQLRHLEKRTLRVVGLDLAPEAIKLARTNAARNALLPPVKAIDTPSSVRFVQGDLFSGDWLKHDAMKQLLQSPLDVLVSNPPYISAEGFARDTARSVRLFEPKLAQVPQRAGHGTGKGAAEDVFYVRLLELASRLDARIVLCETDGLEQAKRVAALALERSPILDLEIWADHPDIANVDDPSRSVTIAGRHVRIKGSGHGRSVFIRRR</sequence>
<name>A0ABP0DVU9_9PEZI</name>
<dbReference type="InterPro" id="IPR004556">
    <property type="entry name" value="HemK-like"/>
</dbReference>
<dbReference type="InterPro" id="IPR002052">
    <property type="entry name" value="DNA_methylase_N6_adenine_CS"/>
</dbReference>
<dbReference type="InterPro" id="IPR050320">
    <property type="entry name" value="N5-glutamine_MTase"/>
</dbReference>
<evidence type="ECO:0000313" key="5">
    <source>
        <dbReference type="Proteomes" id="UP001642502"/>
    </source>
</evidence>
<organism evidence="4 5">
    <name type="scientific">Sporothrix epigloea</name>
    <dbReference type="NCBI Taxonomy" id="1892477"/>
    <lineage>
        <taxon>Eukaryota</taxon>
        <taxon>Fungi</taxon>
        <taxon>Dikarya</taxon>
        <taxon>Ascomycota</taxon>
        <taxon>Pezizomycotina</taxon>
        <taxon>Sordariomycetes</taxon>
        <taxon>Sordariomycetidae</taxon>
        <taxon>Ophiostomatales</taxon>
        <taxon>Ophiostomataceae</taxon>
        <taxon>Sporothrix</taxon>
    </lineage>
</organism>
<dbReference type="PROSITE" id="PS00092">
    <property type="entry name" value="N6_MTASE"/>
    <property type="match status" value="1"/>
</dbReference>
<proteinExistence type="predicted"/>
<gene>
    <name evidence="4" type="ORF">SEPCBS119000_004899</name>
</gene>
<evidence type="ECO:0000256" key="1">
    <source>
        <dbReference type="ARBA" id="ARBA00022603"/>
    </source>
</evidence>
<dbReference type="PANTHER" id="PTHR18895">
    <property type="entry name" value="HEMK METHYLTRANSFERASE"/>
    <property type="match status" value="1"/>
</dbReference>
<dbReference type="Gene3D" id="3.40.50.150">
    <property type="entry name" value="Vaccinia Virus protein VP39"/>
    <property type="match status" value="1"/>
</dbReference>
<comment type="caution">
    <text evidence="4">The sequence shown here is derived from an EMBL/GenBank/DDBJ whole genome shotgun (WGS) entry which is preliminary data.</text>
</comment>
<dbReference type="Gene3D" id="1.10.8.10">
    <property type="entry name" value="DNA helicase RuvA subunit, C-terminal domain"/>
    <property type="match status" value="1"/>
</dbReference>
<protein>
    <submittedName>
        <fullName evidence="4">Uncharacterized protein</fullName>
    </submittedName>
</protein>
<dbReference type="Proteomes" id="UP001642502">
    <property type="component" value="Unassembled WGS sequence"/>
</dbReference>
<dbReference type="CDD" id="cd02440">
    <property type="entry name" value="AdoMet_MTases"/>
    <property type="match status" value="1"/>
</dbReference>
<dbReference type="EMBL" id="CAWUON010000081">
    <property type="protein sequence ID" value="CAK7272009.1"/>
    <property type="molecule type" value="Genomic_DNA"/>
</dbReference>
<evidence type="ECO:0000256" key="3">
    <source>
        <dbReference type="ARBA" id="ARBA00022691"/>
    </source>
</evidence>
<reference evidence="4 5" key="1">
    <citation type="submission" date="2024-01" db="EMBL/GenBank/DDBJ databases">
        <authorList>
            <person name="Allen C."/>
            <person name="Tagirdzhanova G."/>
        </authorList>
    </citation>
    <scope>NUCLEOTIDE SEQUENCE [LARGE SCALE GENOMIC DNA]</scope>
    <source>
        <strain evidence="4 5">CBS 119000</strain>
    </source>
</reference>
<accession>A0ABP0DVU9</accession>
<evidence type="ECO:0000313" key="4">
    <source>
        <dbReference type="EMBL" id="CAK7272009.1"/>
    </source>
</evidence>
<keyword evidence="1" id="KW-0489">Methyltransferase</keyword>
<keyword evidence="2" id="KW-0808">Transferase</keyword>